<evidence type="ECO:0000313" key="10">
    <source>
        <dbReference type="Proteomes" id="UP000199114"/>
    </source>
</evidence>
<dbReference type="Pfam" id="PF26410">
    <property type="entry name" value="GH5_mannosidase"/>
    <property type="match status" value="1"/>
</dbReference>
<name>A0A1H9IG04_9EURY</name>
<comment type="subcellular location">
    <subcellularLocation>
        <location evidence="2">Secreted</location>
    </subcellularLocation>
</comment>
<dbReference type="SUPFAM" id="SSF51445">
    <property type="entry name" value="(Trans)glycosidases"/>
    <property type="match status" value="1"/>
</dbReference>
<dbReference type="PROSITE" id="PS50222">
    <property type="entry name" value="EF_HAND_2"/>
    <property type="match status" value="1"/>
</dbReference>
<evidence type="ECO:0000313" key="9">
    <source>
        <dbReference type="EMBL" id="SEQ73499.1"/>
    </source>
</evidence>
<dbReference type="PROSITE" id="PS00018">
    <property type="entry name" value="EF_HAND_1"/>
    <property type="match status" value="1"/>
</dbReference>
<dbReference type="InterPro" id="IPR045053">
    <property type="entry name" value="MAN-like"/>
</dbReference>
<comment type="catalytic activity">
    <reaction evidence="1">
        <text>Random hydrolysis of (1-&gt;4)-beta-D-mannosidic linkages in mannans, galactomannans and glucomannans.</text>
        <dbReference type="EC" id="3.2.1.78"/>
    </reaction>
</comment>
<dbReference type="GO" id="GO:0005576">
    <property type="term" value="C:extracellular region"/>
    <property type="evidence" value="ECO:0007669"/>
    <property type="project" value="UniProtKB-SubCell"/>
</dbReference>
<dbReference type="STRING" id="1186196.SAMN04489841_2220"/>
<dbReference type="OrthoDB" id="198083at2157"/>
<dbReference type="InterPro" id="IPR002048">
    <property type="entry name" value="EF_hand_dom"/>
</dbReference>
<dbReference type="InterPro" id="IPR006311">
    <property type="entry name" value="TAT_signal"/>
</dbReference>
<evidence type="ECO:0000256" key="1">
    <source>
        <dbReference type="ARBA" id="ARBA00001678"/>
    </source>
</evidence>
<dbReference type="InterPro" id="IPR018247">
    <property type="entry name" value="EF_Hand_1_Ca_BS"/>
</dbReference>
<dbReference type="PROSITE" id="PS51318">
    <property type="entry name" value="TAT"/>
    <property type="match status" value="1"/>
</dbReference>
<dbReference type="GO" id="GO:0016985">
    <property type="term" value="F:mannan endo-1,4-beta-mannosidase activity"/>
    <property type="evidence" value="ECO:0007669"/>
    <property type="project" value="TreeGrafter"/>
</dbReference>
<sequence length="493" mass="55307">MTSNEHATDTHRIERTNRPTRRRFVKAIGAGAAIASTGVGAAAAAPDPTTDPDDLAFVETDGTEFVVDGEPVYFNGANNFWLTHEYDGTKARIDDVLDLYADLGIDLVRFWAHGEGKEGPLALQPEPGEYNEAALENLDYLIEAARERGIRLIATLVDNWEHEGGMLQYAEWAGAESRYEFYTMDETREMYRNHVETILTRENTFSGIEWREDPTIMVWELANEPRLEQDDVPGEMDALQPPEHKSVLGDWFADMSAYVTELDDNHLVSTGSEGHYYGSANDEYPDGNWDGQSYLDHHAIDTIDACSFHFYPDHWNLPLADGTDYIRRRVVDAHEELGKPAYLGEFNVSDSAHDLETRNEYLSEWYDVADEYDCNAVLPWQVVLEETQDHDGFQLYASESGHLIEAYADVVAEKSGNDADPETIQVGDYEAADPDGDGLYDDVDGDGQTTHADVNAFYEHLEADGVQDNADAFDFDGNGRIGFADVLDLLRRI</sequence>
<keyword evidence="5" id="KW-0732">Signal</keyword>
<evidence type="ECO:0000256" key="4">
    <source>
        <dbReference type="ARBA" id="ARBA00022525"/>
    </source>
</evidence>
<dbReference type="AlphaFoldDB" id="A0A1H9IG04"/>
<keyword evidence="7" id="KW-0326">Glycosidase</keyword>
<dbReference type="InterPro" id="IPR017853">
    <property type="entry name" value="GH"/>
</dbReference>
<evidence type="ECO:0000256" key="5">
    <source>
        <dbReference type="ARBA" id="ARBA00022729"/>
    </source>
</evidence>
<feature type="domain" description="EF-hand" evidence="8">
    <location>
        <begin position="461"/>
        <end position="493"/>
    </location>
</feature>
<protein>
    <recommendedName>
        <fullName evidence="3">mannan endo-1,4-beta-mannosidase</fullName>
        <ecNumber evidence="3">3.2.1.78</ecNumber>
    </recommendedName>
</protein>
<dbReference type="PANTHER" id="PTHR31451:SF39">
    <property type="entry name" value="MANNAN ENDO-1,4-BETA-MANNOSIDASE 1"/>
    <property type="match status" value="1"/>
</dbReference>
<dbReference type="GO" id="GO:0005509">
    <property type="term" value="F:calcium ion binding"/>
    <property type="evidence" value="ECO:0007669"/>
    <property type="project" value="InterPro"/>
</dbReference>
<dbReference type="EMBL" id="FOFD01000003">
    <property type="protein sequence ID" value="SEQ73499.1"/>
    <property type="molecule type" value="Genomic_DNA"/>
</dbReference>
<dbReference type="GO" id="GO:0000272">
    <property type="term" value="P:polysaccharide catabolic process"/>
    <property type="evidence" value="ECO:0007669"/>
    <property type="project" value="InterPro"/>
</dbReference>
<keyword evidence="6" id="KW-0378">Hydrolase</keyword>
<accession>A0A1H9IG04</accession>
<evidence type="ECO:0000256" key="3">
    <source>
        <dbReference type="ARBA" id="ARBA00012706"/>
    </source>
</evidence>
<proteinExistence type="predicted"/>
<evidence type="ECO:0000256" key="2">
    <source>
        <dbReference type="ARBA" id="ARBA00004613"/>
    </source>
</evidence>
<dbReference type="InterPro" id="IPR001547">
    <property type="entry name" value="Glyco_hydro_5"/>
</dbReference>
<dbReference type="PANTHER" id="PTHR31451">
    <property type="match status" value="1"/>
</dbReference>
<keyword evidence="10" id="KW-1185">Reference proteome</keyword>
<gene>
    <name evidence="9" type="ORF">SAMN04489841_2220</name>
</gene>
<dbReference type="Gene3D" id="3.20.20.80">
    <property type="entry name" value="Glycosidases"/>
    <property type="match status" value="1"/>
</dbReference>
<evidence type="ECO:0000256" key="6">
    <source>
        <dbReference type="ARBA" id="ARBA00022801"/>
    </source>
</evidence>
<organism evidence="9 10">
    <name type="scientific">Natrinema salaciae</name>
    <dbReference type="NCBI Taxonomy" id="1186196"/>
    <lineage>
        <taxon>Archaea</taxon>
        <taxon>Methanobacteriati</taxon>
        <taxon>Methanobacteriota</taxon>
        <taxon>Stenosarchaea group</taxon>
        <taxon>Halobacteria</taxon>
        <taxon>Halobacteriales</taxon>
        <taxon>Natrialbaceae</taxon>
        <taxon>Natrinema</taxon>
    </lineage>
</organism>
<dbReference type="EC" id="3.2.1.78" evidence="3"/>
<evidence type="ECO:0000256" key="7">
    <source>
        <dbReference type="ARBA" id="ARBA00023295"/>
    </source>
</evidence>
<reference evidence="10" key="1">
    <citation type="submission" date="2016-10" db="EMBL/GenBank/DDBJ databases">
        <authorList>
            <person name="Varghese N."/>
            <person name="Submissions S."/>
        </authorList>
    </citation>
    <scope>NUCLEOTIDE SEQUENCE [LARGE SCALE GENOMIC DNA]</scope>
    <source>
        <strain evidence="10">DSM 25055</strain>
    </source>
</reference>
<dbReference type="RefSeq" id="WP_139210854.1">
    <property type="nucleotide sequence ID" value="NZ_FOFD01000003.1"/>
</dbReference>
<dbReference type="Proteomes" id="UP000199114">
    <property type="component" value="Unassembled WGS sequence"/>
</dbReference>
<keyword evidence="4" id="KW-0964">Secreted</keyword>
<evidence type="ECO:0000259" key="8">
    <source>
        <dbReference type="PROSITE" id="PS50222"/>
    </source>
</evidence>